<dbReference type="GO" id="GO:0006334">
    <property type="term" value="P:nucleosome assembly"/>
    <property type="evidence" value="ECO:0007669"/>
    <property type="project" value="InterPro"/>
</dbReference>
<feature type="compositionally biased region" description="Basic residues" evidence="7">
    <location>
        <begin position="526"/>
        <end position="538"/>
    </location>
</feature>
<evidence type="ECO:0000256" key="1">
    <source>
        <dbReference type="ARBA" id="ARBA00002809"/>
    </source>
</evidence>
<dbReference type="GO" id="GO:0000786">
    <property type="term" value="C:nucleosome"/>
    <property type="evidence" value="ECO:0007669"/>
    <property type="project" value="InterPro"/>
</dbReference>
<dbReference type="GO" id="GO:0031492">
    <property type="term" value="F:nucleosomal DNA binding"/>
    <property type="evidence" value="ECO:0007669"/>
    <property type="project" value="TreeGrafter"/>
</dbReference>
<dbReference type="InterPro" id="IPR005819">
    <property type="entry name" value="H1/H5"/>
</dbReference>
<feature type="domain" description="H15" evidence="8">
    <location>
        <begin position="385"/>
        <end position="460"/>
    </location>
</feature>
<evidence type="ECO:0000256" key="2">
    <source>
        <dbReference type="ARBA" id="ARBA00004123"/>
    </source>
</evidence>
<dbReference type="Gene3D" id="1.10.10.10">
    <property type="entry name" value="Winged helix-like DNA-binding domain superfamily/Winged helix DNA-binding domain"/>
    <property type="match status" value="2"/>
</dbReference>
<organism evidence="9 10">
    <name type="scientific">Halocaridina rubra</name>
    <name type="common">Hawaiian red shrimp</name>
    <dbReference type="NCBI Taxonomy" id="373956"/>
    <lineage>
        <taxon>Eukaryota</taxon>
        <taxon>Metazoa</taxon>
        <taxon>Ecdysozoa</taxon>
        <taxon>Arthropoda</taxon>
        <taxon>Crustacea</taxon>
        <taxon>Multicrustacea</taxon>
        <taxon>Malacostraca</taxon>
        <taxon>Eumalacostraca</taxon>
        <taxon>Eucarida</taxon>
        <taxon>Decapoda</taxon>
        <taxon>Pleocyemata</taxon>
        <taxon>Caridea</taxon>
        <taxon>Atyoidea</taxon>
        <taxon>Atyidae</taxon>
        <taxon>Halocaridina</taxon>
    </lineage>
</organism>
<dbReference type="Proteomes" id="UP001381693">
    <property type="component" value="Unassembled WGS sequence"/>
</dbReference>
<dbReference type="SUPFAM" id="SSF46785">
    <property type="entry name" value="Winged helix' DNA-binding domain"/>
    <property type="match status" value="2"/>
</dbReference>
<protein>
    <recommendedName>
        <fullName evidence="8">H15 domain-containing protein</fullName>
    </recommendedName>
</protein>
<evidence type="ECO:0000256" key="7">
    <source>
        <dbReference type="SAM" id="MobiDB-lite"/>
    </source>
</evidence>
<dbReference type="GO" id="GO:0045910">
    <property type="term" value="P:negative regulation of DNA recombination"/>
    <property type="evidence" value="ECO:0007669"/>
    <property type="project" value="TreeGrafter"/>
</dbReference>
<comment type="subcellular location">
    <subcellularLocation>
        <location evidence="3">Chromosome</location>
    </subcellularLocation>
    <subcellularLocation>
        <location evidence="2">Nucleus</location>
    </subcellularLocation>
</comment>
<comment type="function">
    <text evidence="1">Histones H1 are necessary for the condensation of nucleosome chains into higher-order structures.</text>
</comment>
<dbReference type="PANTHER" id="PTHR11467">
    <property type="entry name" value="HISTONE H1"/>
    <property type="match status" value="1"/>
</dbReference>
<dbReference type="GO" id="GO:0030261">
    <property type="term" value="P:chromosome condensation"/>
    <property type="evidence" value="ECO:0007669"/>
    <property type="project" value="TreeGrafter"/>
</dbReference>
<feature type="domain" description="H15" evidence="8">
    <location>
        <begin position="258"/>
        <end position="328"/>
    </location>
</feature>
<name>A0AAN8X9H3_HALRR</name>
<dbReference type="GO" id="GO:0003690">
    <property type="term" value="F:double-stranded DNA binding"/>
    <property type="evidence" value="ECO:0007669"/>
    <property type="project" value="TreeGrafter"/>
</dbReference>
<evidence type="ECO:0000256" key="6">
    <source>
        <dbReference type="ARBA" id="ARBA00023242"/>
    </source>
</evidence>
<dbReference type="PROSITE" id="PS51504">
    <property type="entry name" value="H15"/>
    <property type="match status" value="2"/>
</dbReference>
<evidence type="ECO:0000313" key="10">
    <source>
        <dbReference type="Proteomes" id="UP001381693"/>
    </source>
</evidence>
<evidence type="ECO:0000259" key="8">
    <source>
        <dbReference type="PROSITE" id="PS51504"/>
    </source>
</evidence>
<dbReference type="PRINTS" id="PR00624">
    <property type="entry name" value="HISTONEH5"/>
</dbReference>
<dbReference type="PANTHER" id="PTHR11467:SF36">
    <property type="entry name" value="HISTONE 24-RELATED"/>
    <property type="match status" value="1"/>
</dbReference>
<dbReference type="Pfam" id="PF00538">
    <property type="entry name" value="Linker_histone"/>
    <property type="match status" value="2"/>
</dbReference>
<keyword evidence="10" id="KW-1185">Reference proteome</keyword>
<feature type="region of interest" description="Disordered" evidence="7">
    <location>
        <begin position="488"/>
        <end position="601"/>
    </location>
</feature>
<feature type="compositionally biased region" description="Basic and acidic residues" evidence="7">
    <location>
        <begin position="539"/>
        <end position="548"/>
    </location>
</feature>
<dbReference type="InterPro" id="IPR036388">
    <property type="entry name" value="WH-like_DNA-bd_sf"/>
</dbReference>
<keyword evidence="4" id="KW-0158">Chromosome</keyword>
<reference evidence="9 10" key="1">
    <citation type="submission" date="2023-11" db="EMBL/GenBank/DDBJ databases">
        <title>Halocaridina rubra genome assembly.</title>
        <authorList>
            <person name="Smith C."/>
        </authorList>
    </citation>
    <scope>NUCLEOTIDE SEQUENCE [LARGE SCALE GENOMIC DNA]</scope>
    <source>
        <strain evidence="9">EP-1</strain>
        <tissue evidence="9">Whole</tissue>
    </source>
</reference>
<evidence type="ECO:0000256" key="4">
    <source>
        <dbReference type="ARBA" id="ARBA00022454"/>
    </source>
</evidence>
<proteinExistence type="predicted"/>
<keyword evidence="6" id="KW-0539">Nucleus</keyword>
<dbReference type="EMBL" id="JAXCGZ010009713">
    <property type="protein sequence ID" value="KAK7076348.1"/>
    <property type="molecule type" value="Genomic_DNA"/>
</dbReference>
<dbReference type="CDD" id="cd00073">
    <property type="entry name" value="H15"/>
    <property type="match status" value="1"/>
</dbReference>
<dbReference type="GO" id="GO:0005634">
    <property type="term" value="C:nucleus"/>
    <property type="evidence" value="ECO:0007669"/>
    <property type="project" value="UniProtKB-SubCell"/>
</dbReference>
<dbReference type="InterPro" id="IPR036390">
    <property type="entry name" value="WH_DNA-bd_sf"/>
</dbReference>
<keyword evidence="5" id="KW-0238">DNA-binding</keyword>
<feature type="region of interest" description="Disordered" evidence="7">
    <location>
        <begin position="217"/>
        <end position="243"/>
    </location>
</feature>
<gene>
    <name evidence="9" type="ORF">SK128_023130</name>
</gene>
<dbReference type="InterPro" id="IPR005818">
    <property type="entry name" value="Histone_H1/H5_H15"/>
</dbReference>
<evidence type="ECO:0000256" key="5">
    <source>
        <dbReference type="ARBA" id="ARBA00023125"/>
    </source>
</evidence>
<sequence length="601" mass="64654">MSTTSVDVNNTKPAVEEDIVPNFSNASVDANICVKPVEKSPKDPECATITSDSENIVESSVINASDDVTKYGNSETVENVDKIPKYLDIISVSSDSENAVASNIINASNSGTKSGNSTIKSYIESGTTSDSSITGTRKETTGENISAVGDGVLSGMQTDGENAALTNVDTKIASVVPAPTGNTDGMEGDFDINLNARVPSLESAPEDAKSITSEKVFSTAEASNSGDSTQSSQESLNKSSEAAKNTTFKKRKIKDLFSHRPYLNMIEYAIESLGNPKGSSRRAIMQFILSKYQVPDKDFAAHCLKYAFGKGTEDGTLKQVKDSFIIVKSQQSESSTIKTKVTDANKKMRTAKKGNKNVNGSRTKKEIAAAVAKNNPIRKQKHPAANPSYAAMIVAAIKASRKPSGISRYAIMEFITSNYRIVDKRVAIHRLRNSIKNGLKNGTLRLTKGNGACGIFKIGTQPTEATKKSIMKQTSATRTTGIQVVQSTFSANKEKEPKVKKSNPKGVKNSTKKVFIKSVTHDIKVSVKKPNNKNTKRKKDLENDKTNKATDSPQRPGIKKAGTGKISNKSLTKKTIKHSPPPISRSKILGRGSQGGDKWVS</sequence>
<comment type="caution">
    <text evidence="9">The sequence shown here is derived from an EMBL/GenBank/DDBJ whole genome shotgun (WGS) entry which is preliminary data.</text>
</comment>
<evidence type="ECO:0000313" key="9">
    <source>
        <dbReference type="EMBL" id="KAK7076348.1"/>
    </source>
</evidence>
<accession>A0AAN8X9H3</accession>
<dbReference type="SMART" id="SM00526">
    <property type="entry name" value="H15"/>
    <property type="match status" value="2"/>
</dbReference>
<dbReference type="GO" id="GO:0030527">
    <property type="term" value="F:structural constituent of chromatin"/>
    <property type="evidence" value="ECO:0007669"/>
    <property type="project" value="InterPro"/>
</dbReference>
<dbReference type="AlphaFoldDB" id="A0AAN8X9H3"/>
<evidence type="ECO:0000256" key="3">
    <source>
        <dbReference type="ARBA" id="ARBA00004286"/>
    </source>
</evidence>